<sequence length="2254" mass="232949">MTLISNVIGKLCSLSGRSFLAAAVLLAAVSGPALAQSAWTTVDMSLNSQDHTGYGITTGDETGTTTHMADLNGDGMADMVIQARLAAGPGDSRGYGTGEVYIRFGTKGYNLTQDYFNEPPDVVIYGVEGGDFMGDTLATGDLNNDGLVDLILGAPLADGPSNGRPGGGEVYVLYGRESWPSVYDLKDPDPQATNADVTIFGGEESHRLGSGIATGDVNGDGITDLALGAIGVDTGTGSNTAFEAGAVYILYGGSLAGTISVIGGADVRIDGSVTDDLLGADLAIGNFNGDIFLDVAVTIPGADGPSDDRSDAGRVAIYLGSDTLGAVLAYPADADLLIDGADAGDNAGETIVFGNFNGDAWEDLAIGSNFGDGPPANFRSSAGEIALVYGQEIPPATLDLATEASVTIYGAEEGDIFGSSLALANVNALNEYFDVGLLDFVYLALDDIIAGAPQADGPDHECELFGVCRFGAGDLVVIHGRAEQYDPSPAVIDLDLTLADAIFYGKSEVDSLGNSVAAGDANGDGYDEILVGSYTADGPLDARDRAGDIWLVTPFDRDGDNVRGVQDNCIEIFNGNQNDGDGDEVGDACDNCMNDANTAQLDTDSDGAGDVCDPNDDGDAWPDTSDNCPLVSQSDQLNSDTDTLGDLCDNCPTADNPSQLDTDGDGQGDACDTDDDEDGVEDGSDNCPLIPNDTQINSDGDTLGDACDNCSTIDNETQLDGDADGIGDACDNCATIPNKSQTNSDADDVGDLCDNCPVDSNSTQDDLDGDGVGDACDNCSDDLNADQFDSDGDGIGNSCDNCPFNSNTTQVDGDGDLIGNTCDNCGGDANPGQEDQDLDLVGDVCDNDLDGDGAPNSSDNCPNISNPAQADPDADGFGNACDNCPGLFNDLQEDVDEDGFGDLCDNCPTLKNSRQRDPDGDLLGNRCDPDDDNDGVDDVLDNCDFTANPGQEDDDGNGIGNVCDFTDIDFATDFKDIRIYGEQREDQLGSAITSGDFNGDGIDDVAVGANTSNGPNDTRTQAGEVYIFFGSPGWPNPYELEFDAADVTIYGPDPRDNLSQSMVAGDFNGDGIDDLAINARFGDGPNNARTNSGDVYLLLGRPEWAATVDLFSEDGSLTNADSTFFGEDSGDRFGRDLSMGDFNGDGLDDLLICAPASDGSNEGRLGSGEAFLIFGEAAPAPVYDTANNGVVDVRFEGDQNDDLFGWTCASLDYNGDGFADFAMGAINSDAGGGLDAGAVYVILGSATPASAYDMRFDNYHVAYLGIDGTDFAGQGLAGGEFGDEAAACPLCEDLVISAPDADGPTAVDVRIDSGEVYVARGRNDVTPGTAVSLTDVGVAPFYLLSTIYGAEIQGRLGSTIATGDISLGGSDDLILGMPLADGPGARSSAGQVRVLNGELGFPTVLDLVFDEADIVLSGPLALGNYGAKIGSGDVNGDGFLDILSTANAVPNLSGDQFAGQVYLVTMVDSDGDGFRNLGDVCPDIVDLLQEDNDGDGRGNLCDNCPADRNGKQEDADGDGIGDVCDPDDDQDGVDDVVDNCPGITNPLQTDNDSDGLGNECDNCPDVSNVLQINTDGDPDGNACDTDDDEDTILDGADNCPLHANDLQEDADSDGVGDACDVCVNDEDPLQEDDDNDGIGNLCDNCDQNGNFNQTDTDGDLLGDACDNCPLTSNDLQDDTDSDGDGDACDLDDDNDGIFDDGDVSGLPDDKPCITGQTFACDDNCPLVPNTDQTDTEGDGLGDICDDNDDFDSILDDVDNCPITDNEDQLDDDLDLAGNACDNCPGVPNPGQGDADGDGDGDLCDSDDDADGLDDGVDNCPLVYNNLQEDGDLDGTGDVCDNCEFLSNVGQADGDTDGVGDLCDNCSLVANPAQTDTDLDAEGDACDTDDDNDSEPDVSDNCPLVSNNQADDLDLDGVGDACDNCPGTQNPSQADSDQDGLGDVCDNCSTGANAGQEDNDSDGQGDLCDIDDDNDSVPDVNDNCALVQNLNQVDSDNDLIGDACDNCTGTLNPEQFDDDGDQIGNLCDNCVLISNPAQVDTDLDFQGDVCDDDDDNDTVLDVADNCPLISNVGQGDSDADTIGNVCDNCVDDANTPQVNSDSDSLGDVCDNCDLADNEAQANFDLDADGDVCDPDDDNDGVTDLQDCAPFDAALSGPPATADGLVWSDHDNFNWNTIPQAAEYNVYRGTIPALGINVYDHACYENGSVDNAGFDSVMPPGGSGYYYLVSGQNSCGEGDLGQDSQAANRPGGSVCP</sequence>
<proteinExistence type="predicted"/>
<dbReference type="InterPro" id="IPR028994">
    <property type="entry name" value="Integrin_alpha_N"/>
</dbReference>
<evidence type="ECO:0000256" key="6">
    <source>
        <dbReference type="SAM" id="SignalP"/>
    </source>
</evidence>
<feature type="compositionally biased region" description="Acidic residues" evidence="5">
    <location>
        <begin position="603"/>
        <end position="620"/>
    </location>
</feature>
<dbReference type="GO" id="GO:0008305">
    <property type="term" value="C:integrin complex"/>
    <property type="evidence" value="ECO:0007669"/>
    <property type="project" value="InterPro"/>
</dbReference>
<dbReference type="InterPro" id="IPR013517">
    <property type="entry name" value="FG-GAP"/>
</dbReference>
<dbReference type="Pfam" id="PF01839">
    <property type="entry name" value="FG-GAP"/>
    <property type="match status" value="8"/>
</dbReference>
<dbReference type="InterPro" id="IPR017897">
    <property type="entry name" value="Thrombospondin_3_rpt"/>
</dbReference>
<organism evidence="7 8">
    <name type="scientific">Candidatus Polarisedimenticola svalbardensis</name>
    <dbReference type="NCBI Taxonomy" id="2886004"/>
    <lineage>
        <taxon>Bacteria</taxon>
        <taxon>Pseudomonadati</taxon>
        <taxon>Acidobacteriota</taxon>
        <taxon>Candidatus Polarisedimenticolia</taxon>
        <taxon>Candidatus Polarisedimenticolales</taxon>
        <taxon>Candidatus Polarisedimenticolaceae</taxon>
        <taxon>Candidatus Polarisedimenticola</taxon>
    </lineage>
</organism>
<dbReference type="SUPFAM" id="SSF69318">
    <property type="entry name" value="Integrin alpha N-terminal domain"/>
    <property type="match status" value="2"/>
</dbReference>
<feature type="region of interest" description="Disordered" evidence="5">
    <location>
        <begin position="914"/>
        <end position="933"/>
    </location>
</feature>
<dbReference type="InterPro" id="IPR013519">
    <property type="entry name" value="Int_alpha_beta-p"/>
</dbReference>
<dbReference type="SMART" id="SM00191">
    <property type="entry name" value="Int_alpha"/>
    <property type="match status" value="12"/>
</dbReference>
<evidence type="ECO:0000256" key="4">
    <source>
        <dbReference type="ARBA" id="ARBA00023180"/>
    </source>
</evidence>
<keyword evidence="2" id="KW-0677">Repeat</keyword>
<evidence type="ECO:0000313" key="7">
    <source>
        <dbReference type="EMBL" id="MBD3867629.1"/>
    </source>
</evidence>
<dbReference type="PANTHER" id="PTHR10199">
    <property type="entry name" value="THROMBOSPONDIN"/>
    <property type="match status" value="1"/>
</dbReference>
<reference evidence="7 8" key="1">
    <citation type="submission" date="2020-08" db="EMBL/GenBank/DDBJ databases">
        <title>Acidobacteriota in marine sediments use diverse sulfur dissimilation pathways.</title>
        <authorList>
            <person name="Wasmund K."/>
        </authorList>
    </citation>
    <scope>NUCLEOTIDE SEQUENCE [LARGE SCALE GENOMIC DNA]</scope>
    <source>
        <strain evidence="7">MAG AM4</strain>
    </source>
</reference>
<evidence type="ECO:0000256" key="2">
    <source>
        <dbReference type="ARBA" id="ARBA00022737"/>
    </source>
</evidence>
<feature type="compositionally biased region" description="Acidic residues" evidence="5">
    <location>
        <begin position="834"/>
        <end position="851"/>
    </location>
</feature>
<dbReference type="Proteomes" id="UP000648239">
    <property type="component" value="Unassembled WGS sequence"/>
</dbReference>
<feature type="region of interest" description="Disordered" evidence="5">
    <location>
        <begin position="655"/>
        <end position="695"/>
    </location>
</feature>
<feature type="region of interest" description="Disordered" evidence="5">
    <location>
        <begin position="1672"/>
        <end position="1694"/>
    </location>
</feature>
<dbReference type="PRINTS" id="PR01185">
    <property type="entry name" value="INTEGRINA"/>
</dbReference>
<dbReference type="PROSITE" id="PS51234">
    <property type="entry name" value="TSP3"/>
    <property type="match status" value="7"/>
</dbReference>
<feature type="compositionally biased region" description="Acidic residues" evidence="5">
    <location>
        <begin position="1794"/>
        <end position="1809"/>
    </location>
</feature>
<evidence type="ECO:0000256" key="5">
    <source>
        <dbReference type="SAM" id="MobiDB-lite"/>
    </source>
</evidence>
<comment type="caution">
    <text evidence="7">The sequence shown here is derived from an EMBL/GenBank/DDBJ whole genome shotgun (WGS) entry which is preliminary data.</text>
</comment>
<dbReference type="InterPro" id="IPR003367">
    <property type="entry name" value="Thrombospondin_3-like_rpt"/>
</dbReference>
<feature type="region of interest" description="Disordered" evidence="5">
    <location>
        <begin position="1784"/>
        <end position="1809"/>
    </location>
</feature>
<feature type="compositionally biased region" description="Acidic residues" evidence="5">
    <location>
        <begin position="1675"/>
        <end position="1694"/>
    </location>
</feature>
<dbReference type="Gene3D" id="4.10.1080.10">
    <property type="entry name" value="TSP type-3 repeat"/>
    <property type="match status" value="8"/>
</dbReference>
<keyword evidence="3" id="KW-0106">Calcium</keyword>
<feature type="chain" id="PRO_5035261706" evidence="6">
    <location>
        <begin position="36"/>
        <end position="2254"/>
    </location>
</feature>
<feature type="region of interest" description="Disordered" evidence="5">
    <location>
        <begin position="833"/>
        <end position="874"/>
    </location>
</feature>
<dbReference type="GO" id="GO:0005509">
    <property type="term" value="F:calcium ion binding"/>
    <property type="evidence" value="ECO:0007669"/>
    <property type="project" value="InterPro"/>
</dbReference>
<dbReference type="InterPro" id="IPR000413">
    <property type="entry name" value="Integrin_alpha"/>
</dbReference>
<dbReference type="Pfam" id="PF02412">
    <property type="entry name" value="TSP_3"/>
    <property type="match status" value="21"/>
</dbReference>
<evidence type="ECO:0000256" key="1">
    <source>
        <dbReference type="ARBA" id="ARBA00022729"/>
    </source>
</evidence>
<keyword evidence="4" id="KW-0325">Glycoprotein</keyword>
<dbReference type="SUPFAM" id="SSF103647">
    <property type="entry name" value="TSP type-3 repeat"/>
    <property type="match status" value="11"/>
</dbReference>
<feature type="compositionally biased region" description="Acidic residues" evidence="5">
    <location>
        <begin position="1876"/>
        <end position="1897"/>
    </location>
</feature>
<dbReference type="Gene3D" id="2.130.10.130">
    <property type="entry name" value="Integrin alpha, N-terminal"/>
    <property type="match status" value="5"/>
</dbReference>
<evidence type="ECO:0000313" key="8">
    <source>
        <dbReference type="Proteomes" id="UP000648239"/>
    </source>
</evidence>
<dbReference type="GO" id="GO:0007155">
    <property type="term" value="P:cell adhesion"/>
    <property type="evidence" value="ECO:0007669"/>
    <property type="project" value="InterPro"/>
</dbReference>
<gene>
    <name evidence="7" type="ORF">IFK94_05845</name>
</gene>
<name>A0A8J6Y152_9BACT</name>
<keyword evidence="1 6" id="KW-0732">Signal</keyword>
<dbReference type="EMBL" id="JACXWD010000013">
    <property type="protein sequence ID" value="MBD3867629.1"/>
    <property type="molecule type" value="Genomic_DNA"/>
</dbReference>
<protein>
    <submittedName>
        <fullName evidence="7">Thrombospondin type 3 repeat-containing protein</fullName>
    </submittedName>
</protein>
<feature type="region of interest" description="Disordered" evidence="5">
    <location>
        <begin position="603"/>
        <end position="626"/>
    </location>
</feature>
<evidence type="ECO:0000256" key="3">
    <source>
        <dbReference type="ARBA" id="ARBA00022837"/>
    </source>
</evidence>
<feature type="region of interest" description="Disordered" evidence="5">
    <location>
        <begin position="1875"/>
        <end position="1909"/>
    </location>
</feature>
<dbReference type="PROSITE" id="PS51470">
    <property type="entry name" value="FG_GAP"/>
    <property type="match status" value="5"/>
</dbReference>
<accession>A0A8J6Y152</accession>
<feature type="signal peptide" evidence="6">
    <location>
        <begin position="1"/>
        <end position="35"/>
    </location>
</feature>
<feature type="compositionally biased region" description="Acidic residues" evidence="5">
    <location>
        <begin position="1956"/>
        <end position="1973"/>
    </location>
</feature>
<feature type="compositionally biased region" description="Polar residues" evidence="5">
    <location>
        <begin position="855"/>
        <end position="868"/>
    </location>
</feature>
<dbReference type="InterPro" id="IPR028974">
    <property type="entry name" value="TSP_type-3_rpt"/>
</dbReference>
<feature type="compositionally biased region" description="Acidic residues" evidence="5">
    <location>
        <begin position="662"/>
        <end position="684"/>
    </location>
</feature>
<feature type="region of interest" description="Disordered" evidence="5">
    <location>
        <begin position="1951"/>
        <end position="1973"/>
    </location>
</feature>